<evidence type="ECO:0000256" key="2">
    <source>
        <dbReference type="SAM" id="Phobius"/>
    </source>
</evidence>
<proteinExistence type="inferred from homology"/>
<comment type="similarity">
    <text evidence="1">Belongs to the nucleobase:cation symporter-2 (NCS2) (TC 2.A.40) family.</text>
</comment>
<reference evidence="3 4" key="1">
    <citation type="journal article" date="2014" name="Am. J. Bot.">
        <title>Genome assembly and annotation for red clover (Trifolium pratense; Fabaceae).</title>
        <authorList>
            <person name="Istvanek J."/>
            <person name="Jaros M."/>
            <person name="Krenek A."/>
            <person name="Repkova J."/>
        </authorList>
    </citation>
    <scope>NUCLEOTIDE SEQUENCE [LARGE SCALE GENOMIC DNA]</scope>
    <source>
        <strain evidence="4">cv. Tatra</strain>
        <tissue evidence="3">Young leaves</tissue>
    </source>
</reference>
<dbReference type="EMBL" id="ASHM01136736">
    <property type="protein sequence ID" value="PNX60446.1"/>
    <property type="molecule type" value="Genomic_DNA"/>
</dbReference>
<dbReference type="PANTHER" id="PTHR11119">
    <property type="entry name" value="XANTHINE-URACIL / VITAMIN C PERMEASE FAMILY MEMBER"/>
    <property type="match status" value="1"/>
</dbReference>
<protein>
    <submittedName>
        <fullName evidence="3">Uncharacterized protein</fullName>
    </submittedName>
</protein>
<evidence type="ECO:0000256" key="1">
    <source>
        <dbReference type="ARBA" id="ARBA00008821"/>
    </source>
</evidence>
<keyword evidence="2" id="KW-0812">Transmembrane</keyword>
<keyword evidence="2" id="KW-1133">Transmembrane helix</keyword>
<evidence type="ECO:0000313" key="3">
    <source>
        <dbReference type="EMBL" id="PNX60446.1"/>
    </source>
</evidence>
<accession>A0A2K3K2F8</accession>
<feature type="transmembrane region" description="Helical" evidence="2">
    <location>
        <begin position="20"/>
        <end position="45"/>
    </location>
</feature>
<reference evidence="3 4" key="2">
    <citation type="journal article" date="2017" name="Front. Plant Sci.">
        <title>Gene Classification and Mining of Molecular Markers Useful in Red Clover (Trifolium pratense) Breeding.</title>
        <authorList>
            <person name="Istvanek J."/>
            <person name="Dluhosova J."/>
            <person name="Dluhos P."/>
            <person name="Patkova L."/>
            <person name="Nedelnik J."/>
            <person name="Repkova J."/>
        </authorList>
    </citation>
    <scope>NUCLEOTIDE SEQUENCE [LARGE SCALE GENOMIC DNA]</scope>
    <source>
        <strain evidence="4">cv. Tatra</strain>
        <tissue evidence="3">Young leaves</tissue>
    </source>
</reference>
<dbReference type="STRING" id="57577.A0A2K3K2F8"/>
<gene>
    <name evidence="3" type="ORF">L195_g060185</name>
</gene>
<dbReference type="AlphaFoldDB" id="A0A2K3K2F8"/>
<name>A0A2K3K2F8_TRIPR</name>
<feature type="non-terminal residue" evidence="3">
    <location>
        <position position="1"/>
    </location>
</feature>
<organism evidence="3 4">
    <name type="scientific">Trifolium pratense</name>
    <name type="common">Red clover</name>
    <dbReference type="NCBI Taxonomy" id="57577"/>
    <lineage>
        <taxon>Eukaryota</taxon>
        <taxon>Viridiplantae</taxon>
        <taxon>Streptophyta</taxon>
        <taxon>Embryophyta</taxon>
        <taxon>Tracheophyta</taxon>
        <taxon>Spermatophyta</taxon>
        <taxon>Magnoliopsida</taxon>
        <taxon>eudicotyledons</taxon>
        <taxon>Gunneridae</taxon>
        <taxon>Pentapetalae</taxon>
        <taxon>rosids</taxon>
        <taxon>fabids</taxon>
        <taxon>Fabales</taxon>
        <taxon>Fabaceae</taxon>
        <taxon>Papilionoideae</taxon>
        <taxon>50 kb inversion clade</taxon>
        <taxon>NPAAA clade</taxon>
        <taxon>Hologalegina</taxon>
        <taxon>IRL clade</taxon>
        <taxon>Trifolieae</taxon>
        <taxon>Trifolium</taxon>
    </lineage>
</organism>
<sequence length="55" mass="6039">RIRVPYPFQWGAPSFDAGEAFAMMMASFVALVEAIITLLISTLIAPELNSVTMCF</sequence>
<dbReference type="Proteomes" id="UP000236291">
    <property type="component" value="Unassembled WGS sequence"/>
</dbReference>
<comment type="caution">
    <text evidence="3">The sequence shown here is derived from an EMBL/GenBank/DDBJ whole genome shotgun (WGS) entry which is preliminary data.</text>
</comment>
<keyword evidence="2" id="KW-0472">Membrane</keyword>
<evidence type="ECO:0000313" key="4">
    <source>
        <dbReference type="Proteomes" id="UP000236291"/>
    </source>
</evidence>